<dbReference type="Proteomes" id="UP001203852">
    <property type="component" value="Unassembled WGS sequence"/>
</dbReference>
<dbReference type="InterPro" id="IPR045170">
    <property type="entry name" value="MTOX"/>
</dbReference>
<keyword evidence="4" id="KW-0274">FAD</keyword>
<dbReference type="SUPFAM" id="SSF51905">
    <property type="entry name" value="FAD/NAD(P)-binding domain"/>
    <property type="match status" value="1"/>
</dbReference>
<comment type="similarity">
    <text evidence="2">Belongs to the MSOX/MTOX family.</text>
</comment>
<dbReference type="GO" id="GO:0008115">
    <property type="term" value="F:sarcosine oxidase activity"/>
    <property type="evidence" value="ECO:0007669"/>
    <property type="project" value="TreeGrafter"/>
</dbReference>
<organism evidence="8 9">
    <name type="scientific">Exophiala viscosa</name>
    <dbReference type="NCBI Taxonomy" id="2486360"/>
    <lineage>
        <taxon>Eukaryota</taxon>
        <taxon>Fungi</taxon>
        <taxon>Dikarya</taxon>
        <taxon>Ascomycota</taxon>
        <taxon>Pezizomycotina</taxon>
        <taxon>Eurotiomycetes</taxon>
        <taxon>Chaetothyriomycetidae</taxon>
        <taxon>Chaetothyriales</taxon>
        <taxon>Herpotrichiellaceae</taxon>
        <taxon>Exophiala</taxon>
    </lineage>
</organism>
<dbReference type="EMBL" id="MU404362">
    <property type="protein sequence ID" value="KAI1608736.1"/>
    <property type="molecule type" value="Genomic_DNA"/>
</dbReference>
<feature type="domain" description="FAD dependent oxidoreductase" evidence="7">
    <location>
        <begin position="13"/>
        <end position="431"/>
    </location>
</feature>
<dbReference type="Gene3D" id="3.30.9.10">
    <property type="entry name" value="D-Amino Acid Oxidase, subunit A, domain 2"/>
    <property type="match status" value="1"/>
</dbReference>
<dbReference type="AlphaFoldDB" id="A0AAN6I944"/>
<evidence type="ECO:0000256" key="1">
    <source>
        <dbReference type="ARBA" id="ARBA00001974"/>
    </source>
</evidence>
<evidence type="ECO:0000313" key="8">
    <source>
        <dbReference type="EMBL" id="KAI1608736.1"/>
    </source>
</evidence>
<evidence type="ECO:0000313" key="9">
    <source>
        <dbReference type="Proteomes" id="UP001203852"/>
    </source>
</evidence>
<evidence type="ECO:0000256" key="2">
    <source>
        <dbReference type="ARBA" id="ARBA00010989"/>
    </source>
</evidence>
<proteinExistence type="inferred from homology"/>
<feature type="transmembrane region" description="Helical" evidence="6">
    <location>
        <begin position="12"/>
        <end position="31"/>
    </location>
</feature>
<keyword evidence="6" id="KW-0812">Transmembrane</keyword>
<dbReference type="Gene3D" id="3.50.50.60">
    <property type="entry name" value="FAD/NAD(P)-binding domain"/>
    <property type="match status" value="1"/>
</dbReference>
<dbReference type="GO" id="GO:0050660">
    <property type="term" value="F:flavin adenine dinucleotide binding"/>
    <property type="evidence" value="ECO:0007669"/>
    <property type="project" value="InterPro"/>
</dbReference>
<dbReference type="SUPFAM" id="SSF54373">
    <property type="entry name" value="FAD-linked reductases, C-terminal domain"/>
    <property type="match status" value="1"/>
</dbReference>
<accession>A0AAN6I944</accession>
<comment type="cofactor">
    <cofactor evidence="1">
        <name>FAD</name>
        <dbReference type="ChEBI" id="CHEBI:57692"/>
    </cofactor>
</comment>
<dbReference type="PANTHER" id="PTHR10961:SF15">
    <property type="entry name" value="FAD DEPENDENT OXIDOREDUCTASE DOMAIN-CONTAINING PROTEIN"/>
    <property type="match status" value="1"/>
</dbReference>
<evidence type="ECO:0000259" key="7">
    <source>
        <dbReference type="Pfam" id="PF01266"/>
    </source>
</evidence>
<protein>
    <submittedName>
        <fullName evidence="8">Sarcosine oxidase</fullName>
    </submittedName>
</protein>
<comment type="caution">
    <text evidence="8">The sequence shown here is derived from an EMBL/GenBank/DDBJ whole genome shotgun (WGS) entry which is preliminary data.</text>
</comment>
<keyword evidence="9" id="KW-1185">Reference proteome</keyword>
<keyword evidence="5" id="KW-0560">Oxidoreductase</keyword>
<keyword evidence="3" id="KW-0285">Flavoprotein</keyword>
<evidence type="ECO:0000256" key="6">
    <source>
        <dbReference type="SAM" id="Phobius"/>
    </source>
</evidence>
<dbReference type="InterPro" id="IPR006076">
    <property type="entry name" value="FAD-dep_OxRdtase"/>
</dbReference>
<evidence type="ECO:0000256" key="3">
    <source>
        <dbReference type="ARBA" id="ARBA00022630"/>
    </source>
</evidence>
<keyword evidence="6" id="KW-1133">Transmembrane helix</keyword>
<reference evidence="8" key="1">
    <citation type="journal article" date="2022" name="bioRxiv">
        <title>Deciphering the potential niche of two novel black yeast fungi from a biological soil crust based on their genomes, phenotypes, and melanin regulation.</title>
        <authorList>
            <consortium name="DOE Joint Genome Institute"/>
            <person name="Carr E.C."/>
            <person name="Barton Q."/>
            <person name="Grambo S."/>
            <person name="Sullivan M."/>
            <person name="Renfro C.M."/>
            <person name="Kuo A."/>
            <person name="Pangilinan J."/>
            <person name="Lipzen A."/>
            <person name="Keymanesh K."/>
            <person name="Savage E."/>
            <person name="Barry K."/>
            <person name="Grigoriev I.V."/>
            <person name="Riekhof W.R."/>
            <person name="Harris S.S."/>
        </authorList>
    </citation>
    <scope>NUCLEOTIDE SEQUENCE</scope>
    <source>
        <strain evidence="8">JF 03-4F</strain>
    </source>
</reference>
<dbReference type="Pfam" id="PF01266">
    <property type="entry name" value="DAO"/>
    <property type="match status" value="1"/>
</dbReference>
<gene>
    <name evidence="8" type="ORF">EDD36DRAFT_447675</name>
</gene>
<sequence>MVATKPLQKTDAIIVVGAGIFGLSTALHLGLRGYKNVTVFDRQPYDDTKYEYTAGADSASSDNYKIIRSGYGSEKVYQDLSTEAIQHWNSWNEEILSGECVPDGMTRSDKVFINNGHLSLTDKDDLPEFEKATIQNMEAAGQPNTQLVTTDPGQVDIADRKGLGFAIDPFQRRAKGKGYLGVLDTTGGVAVAHKACRFALHKARLLGVHFVLDPHSGAVESFCYDAGGKVNGVQMKDGKKRHASKVVVACGGWTPSILPVLDGICETTAGSVILIKIPPDSALYERLAPERFPSWAWNMRDGKLGGLYGFPRDENGYLKIGYRGTKYTNPKVQEDGKERSVPVTRYTAEETITQVPQQAMKVFKSFILEYFPDLAENGIDIELTRLCWYTDSFDNHYVVDNIPGQDSLMVATGGSGHAFKYLPNVGKWVVDIIEGVGVKRDLVKHWRWRTLQSGEKPFNVLQEGSSGPRALRNVEMSTDKDLKLSAQSRL</sequence>
<name>A0AAN6I944_9EURO</name>
<evidence type="ECO:0000256" key="5">
    <source>
        <dbReference type="ARBA" id="ARBA00023002"/>
    </source>
</evidence>
<dbReference type="InterPro" id="IPR036188">
    <property type="entry name" value="FAD/NAD-bd_sf"/>
</dbReference>
<keyword evidence="6" id="KW-0472">Membrane</keyword>
<evidence type="ECO:0000256" key="4">
    <source>
        <dbReference type="ARBA" id="ARBA00022827"/>
    </source>
</evidence>
<dbReference type="PANTHER" id="PTHR10961">
    <property type="entry name" value="PEROXISOMAL SARCOSINE OXIDASE"/>
    <property type="match status" value="1"/>
</dbReference>